<comment type="caution">
    <text evidence="1">The sequence shown here is derived from an EMBL/GenBank/DDBJ whole genome shotgun (WGS) entry which is preliminary data.</text>
</comment>
<sequence length="570" mass="63072">MDKAKRRTQAFRRLKKPLAVTIATALLLLIVLVTVPLDGEGMVPLKLEMQVGAIEARNTFTRATTSGTSSHARLAASHIVLINTSDHPLMRRVGRRLRDELISLSFVDRVTYIDTEQWSLTDAPRGDLYFVLSLTDHDIRGFVPTGRTLEAEIKLEGGQQPWGAWYHTMRPDAPPLVGFRVRSTLNHHSLTRGLETAAARYTLAINSIAEQLADGLRKELSSLAGKQGLLPALPDAFYGQATPLATDLPLIAADGVPPLGNPGLLLHHDTMWATVVDRPDDAIEAQRALLEAAGWTIVTDDHDRPDVLSFVQATRGNETLNVLTPVMPASGKERSGTRQQLVFHYQQRFSPADVEAAVDTLLVDHAPLSTLLMFSRHMTRAQRERYFEMAANMDTRDPRVLIELGRHHYRQDNTEPAMHALQRVMVMTGLSEHATTQDIQRLGREITGDQNWRIPSFLPADLDAGGFHRLTPGATVETEVGLGEPVLYYVASNSGVQRHAVVVEPSTVPQGVFTLTLRQPHGSSSNTPHEPPRPWTSFSTHHAADLRLLITASELTPERFHVKIEAMAQP</sequence>
<name>A0ABV4U9V5_9BACT</name>
<proteinExistence type="predicted"/>
<dbReference type="Proteomes" id="UP001575105">
    <property type="component" value="Unassembled WGS sequence"/>
</dbReference>
<protein>
    <submittedName>
        <fullName evidence="1">Uncharacterized protein</fullName>
    </submittedName>
</protein>
<accession>A0ABV4U9V5</accession>
<dbReference type="EMBL" id="JBGUBD010000020">
    <property type="protein sequence ID" value="MFA9480388.1"/>
    <property type="molecule type" value="Genomic_DNA"/>
</dbReference>
<evidence type="ECO:0000313" key="1">
    <source>
        <dbReference type="EMBL" id="MFA9480388.1"/>
    </source>
</evidence>
<organism evidence="1 2">
    <name type="scientific">Natronomicrosphaera hydrolytica</name>
    <dbReference type="NCBI Taxonomy" id="3242702"/>
    <lineage>
        <taxon>Bacteria</taxon>
        <taxon>Pseudomonadati</taxon>
        <taxon>Planctomycetota</taxon>
        <taxon>Phycisphaerae</taxon>
        <taxon>Phycisphaerales</taxon>
        <taxon>Phycisphaeraceae</taxon>
        <taxon>Natronomicrosphaera</taxon>
    </lineage>
</organism>
<keyword evidence="2" id="KW-1185">Reference proteome</keyword>
<reference evidence="1 2" key="1">
    <citation type="submission" date="2024-08" db="EMBL/GenBank/DDBJ databases">
        <title>Whole-genome sequencing of halo(alkali)philic microorganisms from hypersaline lakes.</title>
        <authorList>
            <person name="Sorokin D.Y."/>
            <person name="Merkel A.Y."/>
            <person name="Messina E."/>
            <person name="Yakimov M."/>
        </authorList>
    </citation>
    <scope>NUCLEOTIDE SEQUENCE [LARGE SCALE GENOMIC DNA]</scope>
    <source>
        <strain evidence="1 2">AB-hyl4</strain>
    </source>
</reference>
<evidence type="ECO:0000313" key="2">
    <source>
        <dbReference type="Proteomes" id="UP001575105"/>
    </source>
</evidence>
<gene>
    <name evidence="1" type="ORF">ACERK3_19120</name>
</gene>
<dbReference type="RefSeq" id="WP_425347309.1">
    <property type="nucleotide sequence ID" value="NZ_JBGUBD010000020.1"/>
</dbReference>